<evidence type="ECO:0000256" key="1">
    <source>
        <dbReference type="ARBA" id="ARBA00023002"/>
    </source>
</evidence>
<gene>
    <name evidence="3" type="ORF">METZ01_LOCUS289362</name>
</gene>
<dbReference type="InterPro" id="IPR036661">
    <property type="entry name" value="Luciferase-like_sf"/>
</dbReference>
<dbReference type="AlphaFoldDB" id="A0A382LIA4"/>
<keyword evidence="1" id="KW-0560">Oxidoreductase</keyword>
<dbReference type="PANTHER" id="PTHR43244">
    <property type="match status" value="1"/>
</dbReference>
<dbReference type="EMBL" id="UINC01087273">
    <property type="protein sequence ID" value="SVC36508.1"/>
    <property type="molecule type" value="Genomic_DNA"/>
</dbReference>
<name>A0A382LIA4_9ZZZZ</name>
<sequence length="340" mass="36343">ITTGVLLMGALSAKDLASLARRLEDWGYDYIWLADERFFREVYSSLTLCALNTKNIQLGVCVTDPYSRHPALTAMAISTLDEISEGRAVLGIGAGVSGFGELGINRARPALAMREMVGLIRKLMTGERVDFQGRMVQFNHGSLNFTPIRADLPIYVASNGPRGLQVAGELADGAIISGCAEEASVDYAKELVSTGTGKAGRDVAEVDLVARLNCCVSTDGQAARNAIRTATVRSLPGHLNFGTAAGMEVAPDLAGSLKQMGYTHDDSTLADMAQRVPDHIIDAMSLSGTPEEVAQRVVRIVRRGINQILVRPSPSPEGGIDGTLEAFATKVMPVVRRELE</sequence>
<dbReference type="Gene3D" id="3.20.20.30">
    <property type="entry name" value="Luciferase-like domain"/>
    <property type="match status" value="1"/>
</dbReference>
<reference evidence="3" key="1">
    <citation type="submission" date="2018-05" db="EMBL/GenBank/DDBJ databases">
        <authorList>
            <person name="Lanie J.A."/>
            <person name="Ng W.-L."/>
            <person name="Kazmierczak K.M."/>
            <person name="Andrzejewski T.M."/>
            <person name="Davidsen T.M."/>
            <person name="Wayne K.J."/>
            <person name="Tettelin H."/>
            <person name="Glass J.I."/>
            <person name="Rusch D."/>
            <person name="Podicherti R."/>
            <person name="Tsui H.-C.T."/>
            <person name="Winkler M.E."/>
        </authorList>
    </citation>
    <scope>NUCLEOTIDE SEQUENCE</scope>
</reference>
<dbReference type="InterPro" id="IPR011251">
    <property type="entry name" value="Luciferase-like_dom"/>
</dbReference>
<organism evidence="3">
    <name type="scientific">marine metagenome</name>
    <dbReference type="NCBI Taxonomy" id="408172"/>
    <lineage>
        <taxon>unclassified sequences</taxon>
        <taxon>metagenomes</taxon>
        <taxon>ecological metagenomes</taxon>
    </lineage>
</organism>
<dbReference type="SUPFAM" id="SSF51679">
    <property type="entry name" value="Bacterial luciferase-like"/>
    <property type="match status" value="1"/>
</dbReference>
<protein>
    <recommendedName>
        <fullName evidence="2">Luciferase-like domain-containing protein</fullName>
    </recommendedName>
</protein>
<dbReference type="InterPro" id="IPR050564">
    <property type="entry name" value="F420-G6PD/mer"/>
</dbReference>
<dbReference type="GO" id="GO:0016705">
    <property type="term" value="F:oxidoreductase activity, acting on paired donors, with incorporation or reduction of molecular oxygen"/>
    <property type="evidence" value="ECO:0007669"/>
    <property type="project" value="InterPro"/>
</dbReference>
<proteinExistence type="predicted"/>
<dbReference type="PANTHER" id="PTHR43244:SF1">
    <property type="entry name" value="5,10-METHYLENETETRAHYDROMETHANOPTERIN REDUCTASE"/>
    <property type="match status" value="1"/>
</dbReference>
<accession>A0A382LIA4</accession>
<feature type="domain" description="Luciferase-like" evidence="2">
    <location>
        <begin position="12"/>
        <end position="306"/>
    </location>
</feature>
<evidence type="ECO:0000313" key="3">
    <source>
        <dbReference type="EMBL" id="SVC36508.1"/>
    </source>
</evidence>
<evidence type="ECO:0000259" key="2">
    <source>
        <dbReference type="Pfam" id="PF00296"/>
    </source>
</evidence>
<dbReference type="Pfam" id="PF00296">
    <property type="entry name" value="Bac_luciferase"/>
    <property type="match status" value="1"/>
</dbReference>
<feature type="non-terminal residue" evidence="3">
    <location>
        <position position="1"/>
    </location>
</feature>